<dbReference type="InterPro" id="IPR027831">
    <property type="entry name" value="DUF4485"/>
</dbReference>
<keyword evidence="3" id="KW-1185">Reference proteome</keyword>
<feature type="domain" description="DUF4485" evidence="1">
    <location>
        <begin position="13"/>
        <end position="85"/>
    </location>
</feature>
<dbReference type="InParanoid" id="A0A7R8V3R3"/>
<evidence type="ECO:0000313" key="2">
    <source>
        <dbReference type="EMBL" id="CAD7092128.1"/>
    </source>
</evidence>
<gene>
    <name evidence="2" type="ORF">HERILL_LOCUS14514</name>
</gene>
<dbReference type="EMBL" id="LR899014">
    <property type="protein sequence ID" value="CAD7092128.1"/>
    <property type="molecule type" value="Genomic_DNA"/>
</dbReference>
<dbReference type="AlphaFoldDB" id="A0A7R8V3R3"/>
<dbReference type="Pfam" id="PF14846">
    <property type="entry name" value="DUF4485"/>
    <property type="match status" value="1"/>
</dbReference>
<name>A0A7R8V3R3_HERIL</name>
<evidence type="ECO:0000313" key="3">
    <source>
        <dbReference type="Proteomes" id="UP000594454"/>
    </source>
</evidence>
<proteinExistence type="predicted"/>
<organism evidence="2 3">
    <name type="scientific">Hermetia illucens</name>
    <name type="common">Black soldier fly</name>
    <dbReference type="NCBI Taxonomy" id="343691"/>
    <lineage>
        <taxon>Eukaryota</taxon>
        <taxon>Metazoa</taxon>
        <taxon>Ecdysozoa</taxon>
        <taxon>Arthropoda</taxon>
        <taxon>Hexapoda</taxon>
        <taxon>Insecta</taxon>
        <taxon>Pterygota</taxon>
        <taxon>Neoptera</taxon>
        <taxon>Endopterygota</taxon>
        <taxon>Diptera</taxon>
        <taxon>Brachycera</taxon>
        <taxon>Stratiomyomorpha</taxon>
        <taxon>Stratiomyidae</taxon>
        <taxon>Hermetiinae</taxon>
        <taxon>Hermetia</taxon>
    </lineage>
</organism>
<sequence length="110" mass="12786">MVHQLDRAAIQLLDNEFYKQVYIFGRTIENLKSYEEDLAFDWLNKLIIVTDNVEEVRLRNDFMHYLVKSCINGQLDPPFDEKPPSKGSFLSMSKLLVGTSCLCELYFGSK</sequence>
<reference evidence="2 3" key="1">
    <citation type="submission" date="2020-11" db="EMBL/GenBank/DDBJ databases">
        <authorList>
            <person name="Wallbank WR R."/>
            <person name="Pardo Diaz C."/>
            <person name="Kozak K."/>
            <person name="Martin S."/>
            <person name="Jiggins C."/>
            <person name="Moest M."/>
            <person name="Warren A I."/>
            <person name="Generalovic N T."/>
            <person name="Byers J.R.P. K."/>
            <person name="Montejo-Kovacevich G."/>
            <person name="Yen C E."/>
        </authorList>
    </citation>
    <scope>NUCLEOTIDE SEQUENCE [LARGE SCALE GENOMIC DNA]</scope>
</reference>
<accession>A0A7R8V3R3</accession>
<protein>
    <recommendedName>
        <fullName evidence="1">DUF4485 domain-containing protein</fullName>
    </recommendedName>
</protein>
<dbReference type="Proteomes" id="UP000594454">
    <property type="component" value="Chromosome 6"/>
</dbReference>
<evidence type="ECO:0000259" key="1">
    <source>
        <dbReference type="Pfam" id="PF14846"/>
    </source>
</evidence>